<feature type="compositionally biased region" description="Polar residues" evidence="1">
    <location>
        <begin position="169"/>
        <end position="182"/>
    </location>
</feature>
<gene>
    <name evidence="2" type="ORF">OHC33_008882</name>
</gene>
<proteinExistence type="predicted"/>
<reference evidence="2 3" key="1">
    <citation type="submission" date="2022-12" db="EMBL/GenBank/DDBJ databases">
        <title>Genomic features and morphological characterization of a novel Knufia sp. strain isolated from spacecraft assembly facility.</title>
        <authorList>
            <person name="Teixeira M."/>
            <person name="Chander A.M."/>
            <person name="Stajich J.E."/>
            <person name="Venkateswaran K."/>
        </authorList>
    </citation>
    <scope>NUCLEOTIDE SEQUENCE [LARGE SCALE GENOMIC DNA]</scope>
    <source>
        <strain evidence="2 3">FJI-L2-BK-P2</strain>
    </source>
</reference>
<dbReference type="EMBL" id="JAKLMC020000029">
    <property type="protein sequence ID" value="KAK5950167.1"/>
    <property type="molecule type" value="Genomic_DNA"/>
</dbReference>
<feature type="region of interest" description="Disordered" evidence="1">
    <location>
        <begin position="164"/>
        <end position="219"/>
    </location>
</feature>
<feature type="compositionally biased region" description="Polar residues" evidence="1">
    <location>
        <begin position="273"/>
        <end position="285"/>
    </location>
</feature>
<evidence type="ECO:0000313" key="2">
    <source>
        <dbReference type="EMBL" id="KAK5950167.1"/>
    </source>
</evidence>
<dbReference type="AlphaFoldDB" id="A0AAN8IJG5"/>
<evidence type="ECO:0000313" key="3">
    <source>
        <dbReference type="Proteomes" id="UP001316803"/>
    </source>
</evidence>
<accession>A0AAN8IJG5</accession>
<sequence>MATESADASEATETIATIPKPAGATRSCRNRQSIHINDANAPPCMHHPSGTLKYIWHTAYDHLLTGSANRKTTYAVLIGDEFKSQYDSLCSFVADELDRNRNVWIGLDLESKAAVAPKEHMRQKIIDHVGHLRRDKSWNHKDDNMYIDLALHVFIRDSHHHWMKRPEQSDSSQPGVIRTSSRPGVYPGSARGSNKRPRIGPPSAGQSRRYLTDPDTVGEGATLATAIDVDDEGDTEDIHRRSTIIDLEDQEEVNDIRRRYRESSETAAVDQAGNDTNLPQTTSLPRSHIGSLGPVSSTAPTQRLRQHISQLESENRRLKSRNTSLESQLLKYQNEAAALRQDLDATHADAQSLLSDNANLGLALAEKVGIRHNSANAVRTDLAARTILTREVTGRLLENGEFVQRWFRGR</sequence>
<dbReference type="Proteomes" id="UP001316803">
    <property type="component" value="Unassembled WGS sequence"/>
</dbReference>
<dbReference type="CDD" id="cd14686">
    <property type="entry name" value="bZIP"/>
    <property type="match status" value="1"/>
</dbReference>
<evidence type="ECO:0000256" key="1">
    <source>
        <dbReference type="SAM" id="MobiDB-lite"/>
    </source>
</evidence>
<keyword evidence="3" id="KW-1185">Reference proteome</keyword>
<protein>
    <submittedName>
        <fullName evidence="2">Uncharacterized protein</fullName>
    </submittedName>
</protein>
<organism evidence="2 3">
    <name type="scientific">Knufia fluminis</name>
    <dbReference type="NCBI Taxonomy" id="191047"/>
    <lineage>
        <taxon>Eukaryota</taxon>
        <taxon>Fungi</taxon>
        <taxon>Dikarya</taxon>
        <taxon>Ascomycota</taxon>
        <taxon>Pezizomycotina</taxon>
        <taxon>Eurotiomycetes</taxon>
        <taxon>Chaetothyriomycetidae</taxon>
        <taxon>Chaetothyriales</taxon>
        <taxon>Trichomeriaceae</taxon>
        <taxon>Knufia</taxon>
    </lineage>
</organism>
<comment type="caution">
    <text evidence="2">The sequence shown here is derived from an EMBL/GenBank/DDBJ whole genome shotgun (WGS) entry which is preliminary data.</text>
</comment>
<feature type="region of interest" description="Disordered" evidence="1">
    <location>
        <begin position="1"/>
        <end position="26"/>
    </location>
</feature>
<name>A0AAN8IJG5_9EURO</name>
<feature type="region of interest" description="Disordered" evidence="1">
    <location>
        <begin position="261"/>
        <end position="302"/>
    </location>
</feature>
<feature type="compositionally biased region" description="Low complexity" evidence="1">
    <location>
        <begin position="1"/>
        <end position="18"/>
    </location>
</feature>